<name>A0A804J829_MUSAM</name>
<dbReference type="SMR" id="A0A804J829"/>
<protein>
    <submittedName>
        <fullName evidence="2">(wild Malaysian banana) hypothetical protein</fullName>
    </submittedName>
</protein>
<dbReference type="EnsemblPlants" id="Ma05_t24410.1">
    <property type="protein sequence ID" value="Ma05_p24410.1"/>
    <property type="gene ID" value="Ma05_g24410"/>
</dbReference>
<proteinExistence type="predicted"/>
<evidence type="ECO:0000313" key="2">
    <source>
        <dbReference type="EMBL" id="CAG1839459.1"/>
    </source>
</evidence>
<evidence type="ECO:0000313" key="3">
    <source>
        <dbReference type="EnsemblPlants" id="Ma05_p24410.1"/>
    </source>
</evidence>
<organism evidence="3 4">
    <name type="scientific">Musa acuminata subsp. malaccensis</name>
    <name type="common">Wild banana</name>
    <name type="synonym">Musa malaccensis</name>
    <dbReference type="NCBI Taxonomy" id="214687"/>
    <lineage>
        <taxon>Eukaryota</taxon>
        <taxon>Viridiplantae</taxon>
        <taxon>Streptophyta</taxon>
        <taxon>Embryophyta</taxon>
        <taxon>Tracheophyta</taxon>
        <taxon>Spermatophyta</taxon>
        <taxon>Magnoliopsida</taxon>
        <taxon>Liliopsida</taxon>
        <taxon>Zingiberales</taxon>
        <taxon>Musaceae</taxon>
        <taxon>Musa</taxon>
    </lineage>
</organism>
<dbReference type="InterPro" id="IPR040390">
    <property type="entry name" value="TIFY/JAZ"/>
</dbReference>
<dbReference type="Pfam" id="PF09425">
    <property type="entry name" value="Jas_motif"/>
    <property type="match status" value="1"/>
</dbReference>
<feature type="compositionally biased region" description="Polar residues" evidence="1">
    <location>
        <begin position="149"/>
        <end position="165"/>
    </location>
</feature>
<dbReference type="PANTHER" id="PTHR33077">
    <property type="entry name" value="PROTEIN TIFY 4A-RELATED-RELATED"/>
    <property type="match status" value="1"/>
</dbReference>
<dbReference type="GO" id="GO:2000022">
    <property type="term" value="P:regulation of jasmonic acid mediated signaling pathway"/>
    <property type="evidence" value="ECO:0000318"/>
    <property type="project" value="GO_Central"/>
</dbReference>
<dbReference type="AlphaFoldDB" id="A0A804J829"/>
<dbReference type="GO" id="GO:0005634">
    <property type="term" value="C:nucleus"/>
    <property type="evidence" value="ECO:0000318"/>
    <property type="project" value="GO_Central"/>
</dbReference>
<dbReference type="EMBL" id="HG996470">
    <property type="protein sequence ID" value="CAG1839459.1"/>
    <property type="molecule type" value="Genomic_DNA"/>
</dbReference>
<dbReference type="InterPro" id="IPR018467">
    <property type="entry name" value="CCT_CS"/>
</dbReference>
<reference evidence="2" key="1">
    <citation type="submission" date="2021-03" db="EMBL/GenBank/DDBJ databases">
        <authorList>
            <consortium name="Genoscope - CEA"/>
            <person name="William W."/>
        </authorList>
    </citation>
    <scope>NUCLEOTIDE SEQUENCE</scope>
    <source>
        <strain evidence="2">Doubled-haploid Pahang</strain>
    </source>
</reference>
<evidence type="ECO:0000256" key="1">
    <source>
        <dbReference type="SAM" id="MobiDB-lite"/>
    </source>
</evidence>
<feature type="compositionally biased region" description="Basic and acidic residues" evidence="1">
    <location>
        <begin position="1"/>
        <end position="19"/>
    </location>
</feature>
<feature type="region of interest" description="Disordered" evidence="1">
    <location>
        <begin position="130"/>
        <end position="165"/>
    </location>
</feature>
<accession>A0A804J829</accession>
<dbReference type="Gramene" id="Ma05_t24410.1">
    <property type="protein sequence ID" value="Ma05_p24410.1"/>
    <property type="gene ID" value="Ma05_g24410"/>
</dbReference>
<keyword evidence="4" id="KW-1185">Reference proteome</keyword>
<feature type="region of interest" description="Disordered" evidence="1">
    <location>
        <begin position="1"/>
        <end position="20"/>
    </location>
</feature>
<sequence>MDHFDARIEAERKEMEKNSAGHSLRMPMAKLTTMFHGRRVRAYNAIPRDKQARAILLIAAAATKTPAIVGPSAATAAALLGPLLTRSLSLQSSTAGEPPQVELQAELPMARRKSLQRFLEKRRNRLVSAAPYASAKSLDMEGDSERRPQLNSASLLAMTTKSTGN</sequence>
<dbReference type="GO" id="GO:0031347">
    <property type="term" value="P:regulation of defense response"/>
    <property type="evidence" value="ECO:0000318"/>
    <property type="project" value="GO_Central"/>
</dbReference>
<dbReference type="GO" id="GO:0009611">
    <property type="term" value="P:response to wounding"/>
    <property type="evidence" value="ECO:0000318"/>
    <property type="project" value="GO_Central"/>
</dbReference>
<gene>
    <name evidence="2" type="ORF">GSMUA_276360.1</name>
</gene>
<evidence type="ECO:0000313" key="4">
    <source>
        <dbReference type="Proteomes" id="UP000012960"/>
    </source>
</evidence>
<reference evidence="3" key="2">
    <citation type="submission" date="2021-05" db="UniProtKB">
        <authorList>
            <consortium name="EnsemblPlants"/>
        </authorList>
    </citation>
    <scope>IDENTIFICATION</scope>
    <source>
        <strain evidence="3">subsp. malaccensis</strain>
    </source>
</reference>
<dbReference type="OrthoDB" id="649989at2759"/>
<dbReference type="Proteomes" id="UP000012960">
    <property type="component" value="Unplaced"/>
</dbReference>
<dbReference type="PANTHER" id="PTHR33077:SF61">
    <property type="entry name" value="PROTEIN TIFY 3A-RELATED"/>
    <property type="match status" value="1"/>
</dbReference>